<evidence type="ECO:0000313" key="11">
    <source>
        <dbReference type="Proteomes" id="UP001464891"/>
    </source>
</evidence>
<feature type="transmembrane region" description="Helical" evidence="8">
    <location>
        <begin position="305"/>
        <end position="323"/>
    </location>
</feature>
<keyword evidence="2" id="KW-1003">Cell membrane</keyword>
<gene>
    <name evidence="10" type="ORF">NC998_20035</name>
</gene>
<keyword evidence="11" id="KW-1185">Reference proteome</keyword>
<proteinExistence type="predicted"/>
<evidence type="ECO:0000256" key="1">
    <source>
        <dbReference type="ARBA" id="ARBA00004651"/>
    </source>
</evidence>
<feature type="transmembrane region" description="Helical" evidence="8">
    <location>
        <begin position="161"/>
        <end position="178"/>
    </location>
</feature>
<dbReference type="GO" id="GO:0016757">
    <property type="term" value="F:glycosyltransferase activity"/>
    <property type="evidence" value="ECO:0007669"/>
    <property type="project" value="UniProtKB-KW"/>
</dbReference>
<feature type="transmembrane region" description="Helical" evidence="8">
    <location>
        <begin position="110"/>
        <end position="128"/>
    </location>
</feature>
<reference evidence="10 11" key="1">
    <citation type="submission" date="2022-04" db="EMBL/GenBank/DDBJ databases">
        <title>Positive selection, recombination, and allopatry shape intraspecific diversity of widespread and dominant cyanobacteria.</title>
        <authorList>
            <person name="Wei J."/>
            <person name="Shu W."/>
            <person name="Hu C."/>
        </authorList>
    </citation>
    <scope>NUCLEOTIDE SEQUENCE [LARGE SCALE GENOMIC DNA]</scope>
    <source>
        <strain evidence="10 11">GB2-A4</strain>
    </source>
</reference>
<keyword evidence="4 10" id="KW-0808">Transferase</keyword>
<evidence type="ECO:0000256" key="7">
    <source>
        <dbReference type="ARBA" id="ARBA00023136"/>
    </source>
</evidence>
<keyword evidence="5 8" id="KW-0812">Transmembrane</keyword>
<protein>
    <submittedName>
        <fullName evidence="10">Glycosyltransferase family 39 protein</fullName>
        <ecNumber evidence="10">2.4.-.-</ecNumber>
    </submittedName>
</protein>
<keyword evidence="6 8" id="KW-1133">Transmembrane helix</keyword>
<evidence type="ECO:0000259" key="9">
    <source>
        <dbReference type="Pfam" id="PF13231"/>
    </source>
</evidence>
<dbReference type="Proteomes" id="UP001464891">
    <property type="component" value="Unassembled WGS sequence"/>
</dbReference>
<dbReference type="PANTHER" id="PTHR33908:SF3">
    <property type="entry name" value="UNDECAPRENYL PHOSPHATE-ALPHA-4-AMINO-4-DEOXY-L-ARABINOSE ARABINOSYL TRANSFERASE"/>
    <property type="match status" value="1"/>
</dbReference>
<name>A0ABV0JC91_9CYAN</name>
<evidence type="ECO:0000313" key="10">
    <source>
        <dbReference type="EMBL" id="MEP0819393.1"/>
    </source>
</evidence>
<dbReference type="EMBL" id="JAMPKM010000014">
    <property type="protein sequence ID" value="MEP0819393.1"/>
    <property type="molecule type" value="Genomic_DNA"/>
</dbReference>
<feature type="transmembrane region" description="Helical" evidence="8">
    <location>
        <begin position="343"/>
        <end position="364"/>
    </location>
</feature>
<evidence type="ECO:0000256" key="3">
    <source>
        <dbReference type="ARBA" id="ARBA00022676"/>
    </source>
</evidence>
<accession>A0ABV0JC91</accession>
<comment type="subcellular location">
    <subcellularLocation>
        <location evidence="1">Cell membrane</location>
        <topology evidence="1">Multi-pass membrane protein</topology>
    </subcellularLocation>
</comment>
<evidence type="ECO:0000256" key="2">
    <source>
        <dbReference type="ARBA" id="ARBA00022475"/>
    </source>
</evidence>
<evidence type="ECO:0000256" key="6">
    <source>
        <dbReference type="ARBA" id="ARBA00022989"/>
    </source>
</evidence>
<dbReference type="EC" id="2.4.-.-" evidence="10"/>
<feature type="transmembrane region" description="Helical" evidence="8">
    <location>
        <begin position="414"/>
        <end position="435"/>
    </location>
</feature>
<dbReference type="RefSeq" id="WP_190440082.1">
    <property type="nucleotide sequence ID" value="NZ_JAMPKM010000014.1"/>
</dbReference>
<keyword evidence="7 8" id="KW-0472">Membrane</keyword>
<feature type="transmembrane region" description="Helical" evidence="8">
    <location>
        <begin position="235"/>
        <end position="254"/>
    </location>
</feature>
<dbReference type="InterPro" id="IPR038731">
    <property type="entry name" value="RgtA/B/C-like"/>
</dbReference>
<feature type="transmembrane region" description="Helical" evidence="8">
    <location>
        <begin position="376"/>
        <end position="394"/>
    </location>
</feature>
<comment type="caution">
    <text evidence="10">The sequence shown here is derived from an EMBL/GenBank/DDBJ whole genome shotgun (WGS) entry which is preliminary data.</text>
</comment>
<sequence length="576" mass="65099">MKRLHYLALVGAIALGTALRFWNLDAKPLWLDEVITAIFSFGRSYYDVPLNMLFSHTVLDQVFTLKSGVSCPQIAQTVSTESVHPPLFFCLLHGWLQWINPFAQSWVWKLRSLPALFGVAAIVAIYGLNRVAFSRKAGLMAAALMGVSPFAVYLSQEARHYTLPMLLITLALLGLVQMQQDLWQSRRLRPLPWLGWMLVNGIGFYIHYFFLLAFVGQVVTLVGIAVWQRSRISRYHWGAIALAISGVALSYLPWLPTLLSHTGRPEIDWLSPFQSSWLDKLAPLYQLPAAWLIMVISFPVENQPLWIAIPAALLMLVFAIWLMRHVIRGLKQLWVQPETHLATITLTSFILCVLLEFLGIVYVLGKDITVVPRYNFVYYPAVCALLGASLTQLSQNSSLPPRMSWPHYWSAYRVQISVLVVGLLSCIFLGLGFIFQKPYQPQQVAQNLMLEPTKPLMVVTGYDTLLEVALGLSFDLEVHRQSLTSPELNQNISFGFLSRQPTYSQLWQNLANVQPPVSTPPNLWIVGSGLRQREFPEQLSLPSQAKSGGETVACDRDEENYHRIGVPYQLYRCAAR</sequence>
<evidence type="ECO:0000256" key="8">
    <source>
        <dbReference type="SAM" id="Phobius"/>
    </source>
</evidence>
<dbReference type="PANTHER" id="PTHR33908">
    <property type="entry name" value="MANNOSYLTRANSFERASE YKCB-RELATED"/>
    <property type="match status" value="1"/>
</dbReference>
<dbReference type="InterPro" id="IPR050297">
    <property type="entry name" value="LipidA_mod_glycosyltrf_83"/>
</dbReference>
<evidence type="ECO:0000256" key="5">
    <source>
        <dbReference type="ARBA" id="ARBA00022692"/>
    </source>
</evidence>
<evidence type="ECO:0000256" key="4">
    <source>
        <dbReference type="ARBA" id="ARBA00022679"/>
    </source>
</evidence>
<feature type="domain" description="Glycosyltransferase RgtA/B/C/D-like" evidence="9">
    <location>
        <begin position="93"/>
        <end position="248"/>
    </location>
</feature>
<dbReference type="Pfam" id="PF13231">
    <property type="entry name" value="PMT_2"/>
    <property type="match status" value="1"/>
</dbReference>
<feature type="transmembrane region" description="Helical" evidence="8">
    <location>
        <begin position="281"/>
        <end position="298"/>
    </location>
</feature>
<keyword evidence="3 10" id="KW-0328">Glycosyltransferase</keyword>
<feature type="transmembrane region" description="Helical" evidence="8">
    <location>
        <begin position="190"/>
        <end position="206"/>
    </location>
</feature>
<organism evidence="10 11">
    <name type="scientific">Trichocoleus desertorum GB2-A4</name>
    <dbReference type="NCBI Taxonomy" id="2933944"/>
    <lineage>
        <taxon>Bacteria</taxon>
        <taxon>Bacillati</taxon>
        <taxon>Cyanobacteriota</taxon>
        <taxon>Cyanophyceae</taxon>
        <taxon>Leptolyngbyales</taxon>
        <taxon>Trichocoleusaceae</taxon>
        <taxon>Trichocoleus</taxon>
    </lineage>
</organism>